<dbReference type="EMBL" id="JANBQF010000066">
    <property type="protein sequence ID" value="KAJ2006280.1"/>
    <property type="molecule type" value="Genomic_DNA"/>
</dbReference>
<feature type="compositionally biased region" description="Low complexity" evidence="1">
    <location>
        <begin position="749"/>
        <end position="767"/>
    </location>
</feature>
<dbReference type="GO" id="GO:0071933">
    <property type="term" value="F:Arp2/3 complex binding"/>
    <property type="evidence" value="ECO:0007669"/>
    <property type="project" value="TreeGrafter"/>
</dbReference>
<dbReference type="GO" id="GO:0030479">
    <property type="term" value="C:actin cortical patch"/>
    <property type="evidence" value="ECO:0007669"/>
    <property type="project" value="TreeGrafter"/>
</dbReference>
<feature type="region of interest" description="Disordered" evidence="1">
    <location>
        <begin position="734"/>
        <end position="812"/>
    </location>
</feature>
<dbReference type="AlphaFoldDB" id="A0A9W8BLU9"/>
<reference evidence="3" key="1">
    <citation type="submission" date="2022-07" db="EMBL/GenBank/DDBJ databases">
        <title>Phylogenomic reconstructions and comparative analyses of Kickxellomycotina fungi.</title>
        <authorList>
            <person name="Reynolds N.K."/>
            <person name="Stajich J.E."/>
            <person name="Barry K."/>
            <person name="Grigoriev I.V."/>
            <person name="Crous P."/>
            <person name="Smith M.E."/>
        </authorList>
    </citation>
    <scope>NUCLEOTIDE SEQUENCE</scope>
    <source>
        <strain evidence="3">IMI 214461</strain>
    </source>
</reference>
<dbReference type="GO" id="GO:0006897">
    <property type="term" value="P:endocytosis"/>
    <property type="evidence" value="ECO:0007669"/>
    <property type="project" value="TreeGrafter"/>
</dbReference>
<name>A0A9W8BLU9_9FUNG</name>
<feature type="compositionally biased region" description="Polar residues" evidence="1">
    <location>
        <begin position="667"/>
        <end position="681"/>
    </location>
</feature>
<feature type="region of interest" description="Disordered" evidence="1">
    <location>
        <begin position="1"/>
        <end position="42"/>
    </location>
</feature>
<dbReference type="PANTHER" id="PTHR13357">
    <property type="entry name" value="SH3 ADAPTER PROTEIN SPIN90 NCK INTERACTING PROTEIN WITH SH3 DOMAIN"/>
    <property type="match status" value="1"/>
</dbReference>
<accession>A0A9W8BLU9</accession>
<dbReference type="InterPro" id="IPR030125">
    <property type="entry name" value="SPIN90/Ldb17"/>
</dbReference>
<feature type="compositionally biased region" description="Polar residues" evidence="1">
    <location>
        <begin position="1"/>
        <end position="10"/>
    </location>
</feature>
<feature type="compositionally biased region" description="Low complexity" evidence="1">
    <location>
        <begin position="20"/>
        <end position="42"/>
    </location>
</feature>
<feature type="compositionally biased region" description="Low complexity" evidence="1">
    <location>
        <begin position="607"/>
        <end position="621"/>
    </location>
</feature>
<evidence type="ECO:0000259" key="2">
    <source>
        <dbReference type="Pfam" id="PF09431"/>
    </source>
</evidence>
<dbReference type="Pfam" id="PF09431">
    <property type="entry name" value="SPIN90_LRD"/>
    <property type="match status" value="1"/>
</dbReference>
<feature type="region of interest" description="Disordered" evidence="1">
    <location>
        <begin position="582"/>
        <end position="704"/>
    </location>
</feature>
<dbReference type="GO" id="GO:0000147">
    <property type="term" value="P:actin cortical patch assembly"/>
    <property type="evidence" value="ECO:0007669"/>
    <property type="project" value="TreeGrafter"/>
</dbReference>
<dbReference type="PANTHER" id="PTHR13357:SF1">
    <property type="entry name" value="NCK-INTERACTING PROTEIN WITH SH3 DOMAIN"/>
    <property type="match status" value="1"/>
</dbReference>
<sequence length="932" mass="101785">MPDSLGSSTDECPKPGARNSTSTDDPPAATATTTRPAPSVSRSRSSRFSLLLEKSVDYTAYRTAYGRQFLRQQPRFDSLKDAEVELECVLHDETFVHTGDDGSIVAENVALAVDWFISALVLLFDGEEPFQNPDFLRLCCMFFASPLYENNERLVQRHLVKRTYAELSTRPGDAYKTTLWLLLVFLHLITEFQPKTYQLCKDSGLFPLLQRLVLGSPERHLHVLAMSLMFEIVQAVSLSQTDATCVTDELLLFLLEYVERMRFAESDVYNNTGTKLVLALNEQFLKLDRYASIPSSPLALLAAHASVPSSPRSPVCTNIHTDRLLPAIERMSIKATHTRTLSVYSPPARRASGEAAVPPAKSSVLLLPQNPALRALPAETRLISRSRSMDFRSFAGNEPGLMTRSGTDPNSTMLDSLQHGPCDDGARDTGYDSSESIGTGVILGPRSSQWRTPVVAILARRIDCCKTFTENLVFLLNRETDPATQVLILHMLYCILSDPDTLGILYTNDMYVLVDIIIRDLSNLSDSMQRLSQAYLCVVGSLLRNPVFLSTRHRLSDIELCLVNMLRQSLVCSQKSLSVASRRGSAGSSSSTRHNSITSDIRRESRAASPASSLSSSVSEETCCPRSVEENHGLGLLTKPSRRPAPPPPPHASHRARASSQHPPACLQTTTTASINDSGADSSLRPPVHRRRAPPPPPRPQHRSTRLLAPLQSGQSEVIPSHALLTQLPADACVPQRSRHRRPAPLPPTTSSNQSSPSSAAKPAPVSRAPPPPLRLTEHTGLRRQLSVKNSVSIYKRGVSRPAPPPPKPRHVAANAVSETADMLSDAAANCTGNRADHFPKSVHQPMVPSVHISPANGCAANQEPKHSRHVSHGDAKENDMSAAELADGLSGSADSGEERRATRRLVEAALRCCHEARILAASRSLPAHTYS</sequence>
<evidence type="ECO:0000313" key="3">
    <source>
        <dbReference type="EMBL" id="KAJ2006280.1"/>
    </source>
</evidence>
<organism evidence="3 4">
    <name type="scientific">Coemansia thaxteri</name>
    <dbReference type="NCBI Taxonomy" id="2663907"/>
    <lineage>
        <taxon>Eukaryota</taxon>
        <taxon>Fungi</taxon>
        <taxon>Fungi incertae sedis</taxon>
        <taxon>Zoopagomycota</taxon>
        <taxon>Kickxellomycotina</taxon>
        <taxon>Kickxellomycetes</taxon>
        <taxon>Kickxellales</taxon>
        <taxon>Kickxellaceae</taxon>
        <taxon>Coemansia</taxon>
    </lineage>
</organism>
<feature type="region of interest" description="Disordered" evidence="1">
    <location>
        <begin position="856"/>
        <end position="877"/>
    </location>
</feature>
<gene>
    <name evidence="3" type="primary">LDB17</name>
    <name evidence="3" type="ORF">H4R26_001466</name>
</gene>
<protein>
    <submittedName>
        <fullName evidence="3">Pre-rRNA processing</fullName>
    </submittedName>
</protein>
<evidence type="ECO:0000313" key="4">
    <source>
        <dbReference type="Proteomes" id="UP001150907"/>
    </source>
</evidence>
<proteinExistence type="predicted"/>
<dbReference type="OrthoDB" id="445362at2759"/>
<dbReference type="GO" id="GO:0051666">
    <property type="term" value="P:actin cortical patch localization"/>
    <property type="evidence" value="ECO:0007669"/>
    <property type="project" value="TreeGrafter"/>
</dbReference>
<feature type="domain" description="SPIN90/Ldb17 leucine-rich" evidence="2">
    <location>
        <begin position="449"/>
        <end position="558"/>
    </location>
</feature>
<dbReference type="Proteomes" id="UP001150907">
    <property type="component" value="Unassembled WGS sequence"/>
</dbReference>
<evidence type="ECO:0000256" key="1">
    <source>
        <dbReference type="SAM" id="MobiDB-lite"/>
    </source>
</evidence>
<dbReference type="InterPro" id="IPR018556">
    <property type="entry name" value="SPIN90/Ldb17_LRD"/>
</dbReference>
<comment type="caution">
    <text evidence="3">The sequence shown here is derived from an EMBL/GenBank/DDBJ whole genome shotgun (WGS) entry which is preliminary data.</text>
</comment>
<feature type="compositionally biased region" description="Low complexity" evidence="1">
    <location>
        <begin position="582"/>
        <end position="599"/>
    </location>
</feature>
<keyword evidence="4" id="KW-1185">Reference proteome</keyword>